<dbReference type="Gene3D" id="1.25.40.390">
    <property type="match status" value="1"/>
</dbReference>
<dbReference type="OrthoDB" id="5694214at2"/>
<comment type="subcellular location">
    <subcellularLocation>
        <location evidence="1">Cell outer membrane</location>
    </subcellularLocation>
</comment>
<gene>
    <name evidence="9" type="ORF">SAMN04515674_109138</name>
</gene>
<protein>
    <submittedName>
        <fullName evidence="9">Starch-binding associating with outer membrane</fullName>
    </submittedName>
</protein>
<evidence type="ECO:0000313" key="10">
    <source>
        <dbReference type="Proteomes" id="UP000199306"/>
    </source>
</evidence>
<dbReference type="EMBL" id="FOXH01000009">
    <property type="protein sequence ID" value="SFQ07253.1"/>
    <property type="molecule type" value="Genomic_DNA"/>
</dbReference>
<dbReference type="SUPFAM" id="SSF48452">
    <property type="entry name" value="TPR-like"/>
    <property type="match status" value="1"/>
</dbReference>
<name>A0A1I5VIH4_9BACT</name>
<dbReference type="Pfam" id="PF07980">
    <property type="entry name" value="SusD_RagB"/>
    <property type="match status" value="1"/>
</dbReference>
<reference evidence="9 10" key="1">
    <citation type="submission" date="2016-10" db="EMBL/GenBank/DDBJ databases">
        <authorList>
            <person name="de Groot N.N."/>
        </authorList>
    </citation>
    <scope>NUCLEOTIDE SEQUENCE [LARGE SCALE GENOMIC DNA]</scope>
    <source>
        <strain evidence="10">E92,LMG 26720,CCM 7988</strain>
    </source>
</reference>
<feature type="domain" description="RagB/SusD" evidence="7">
    <location>
        <begin position="286"/>
        <end position="622"/>
    </location>
</feature>
<dbReference type="Pfam" id="PF14322">
    <property type="entry name" value="SusD-like_3"/>
    <property type="match status" value="1"/>
</dbReference>
<dbReference type="STRING" id="1079859.SAMN04515674_109138"/>
<evidence type="ECO:0000256" key="1">
    <source>
        <dbReference type="ARBA" id="ARBA00004442"/>
    </source>
</evidence>
<comment type="similarity">
    <text evidence="2">Belongs to the SusD family.</text>
</comment>
<dbReference type="InterPro" id="IPR012944">
    <property type="entry name" value="SusD_RagB_dom"/>
</dbReference>
<evidence type="ECO:0000256" key="6">
    <source>
        <dbReference type="SAM" id="MobiDB-lite"/>
    </source>
</evidence>
<proteinExistence type="inferred from homology"/>
<evidence type="ECO:0000313" key="9">
    <source>
        <dbReference type="EMBL" id="SFQ07253.1"/>
    </source>
</evidence>
<dbReference type="GO" id="GO:0009279">
    <property type="term" value="C:cell outer membrane"/>
    <property type="evidence" value="ECO:0007669"/>
    <property type="project" value="UniProtKB-SubCell"/>
</dbReference>
<accession>A0A1I5VIH4</accession>
<dbReference type="Proteomes" id="UP000199306">
    <property type="component" value="Unassembled WGS sequence"/>
</dbReference>
<keyword evidence="3" id="KW-0732">Signal</keyword>
<dbReference type="AlphaFoldDB" id="A0A1I5VIH4"/>
<evidence type="ECO:0000256" key="5">
    <source>
        <dbReference type="ARBA" id="ARBA00023237"/>
    </source>
</evidence>
<evidence type="ECO:0000259" key="8">
    <source>
        <dbReference type="Pfam" id="PF14322"/>
    </source>
</evidence>
<keyword evidence="5" id="KW-0998">Cell outer membrane</keyword>
<feature type="region of interest" description="Disordered" evidence="6">
    <location>
        <begin position="395"/>
        <end position="416"/>
    </location>
</feature>
<keyword evidence="4" id="KW-0472">Membrane</keyword>
<dbReference type="InterPro" id="IPR033985">
    <property type="entry name" value="SusD-like_N"/>
</dbReference>
<sequence length="622" mass="70789">MIRLKNIYKNKRSAFLVSFVLLLITIFSCKDVLDKKPLDAISDDAVFNDPVFLQGYVYDIYSGIKPPWKPGSGGYETLTDVAVDQPQTHDAALGIREYVQGIMSPFNVNDIISDSDGLSIWNKEYNYIRKANIFFEKTDKGSAISPDKLKFMRGQVHFLRAWMYFELMRTFGGVPIIKNSFSLTDASFDVARNTYDECNKFVLAECDTAISQLDGYTINAGQISKPAAMALKAKILLYAASPLNNPSNDLSKWQAAEAATKAVLDLSYTLHPKRDELYVKPLQTDEIIFGKSFTPASRIPDWGYNYDYWPSGFDARQRVMPTQTFVNMFQLKNGEYPYLEDGVTVNPASGYNEQMPNENRDPRYYSTVIYPGAGPFTINDGAKSTLRRYEYWEDANPNPDNAPPYQNPNKKDPGNGFDLFDYGRDSKTYWVKGLTPFHWNVQTGYTFRKFCDFSGPRASFDYDYNQVVPYMRLAEFYLNYAEIEMALGKEDVARTYINKVRSRASVGMPDIKSSGAKLLRDYRNERAIELCLEDSRFWDLMRWKAAPGNVDIPIRGLTSVTMDWTGVPPGDINVLGKLAFKYGVIAAAEVRSKWPGDFYYLFPIPDTEIKRSHGVLKQNPGY</sequence>
<evidence type="ECO:0000259" key="7">
    <source>
        <dbReference type="Pfam" id="PF07980"/>
    </source>
</evidence>
<dbReference type="PROSITE" id="PS51257">
    <property type="entry name" value="PROKAR_LIPOPROTEIN"/>
    <property type="match status" value="1"/>
</dbReference>
<evidence type="ECO:0000256" key="3">
    <source>
        <dbReference type="ARBA" id="ARBA00022729"/>
    </source>
</evidence>
<organism evidence="9 10">
    <name type="scientific">Pseudarcicella hirudinis</name>
    <dbReference type="NCBI Taxonomy" id="1079859"/>
    <lineage>
        <taxon>Bacteria</taxon>
        <taxon>Pseudomonadati</taxon>
        <taxon>Bacteroidota</taxon>
        <taxon>Cytophagia</taxon>
        <taxon>Cytophagales</taxon>
        <taxon>Flectobacillaceae</taxon>
        <taxon>Pseudarcicella</taxon>
    </lineage>
</organism>
<dbReference type="InterPro" id="IPR011990">
    <property type="entry name" value="TPR-like_helical_dom_sf"/>
</dbReference>
<evidence type="ECO:0000256" key="4">
    <source>
        <dbReference type="ARBA" id="ARBA00023136"/>
    </source>
</evidence>
<evidence type="ECO:0000256" key="2">
    <source>
        <dbReference type="ARBA" id="ARBA00006275"/>
    </source>
</evidence>
<feature type="domain" description="SusD-like N-terminal" evidence="8">
    <location>
        <begin position="114"/>
        <end position="237"/>
    </location>
</feature>
<keyword evidence="10" id="KW-1185">Reference proteome</keyword>